<feature type="chain" id="PRO_5023011329" evidence="2">
    <location>
        <begin position="23"/>
        <end position="331"/>
    </location>
</feature>
<evidence type="ECO:0000256" key="2">
    <source>
        <dbReference type="SAM" id="SignalP"/>
    </source>
</evidence>
<gene>
    <name evidence="3" type="ORF">BDV98DRAFT_81761</name>
</gene>
<dbReference type="Proteomes" id="UP000305067">
    <property type="component" value="Unassembled WGS sequence"/>
</dbReference>
<organism evidence="3 4">
    <name type="scientific">Pterulicium gracile</name>
    <dbReference type="NCBI Taxonomy" id="1884261"/>
    <lineage>
        <taxon>Eukaryota</taxon>
        <taxon>Fungi</taxon>
        <taxon>Dikarya</taxon>
        <taxon>Basidiomycota</taxon>
        <taxon>Agaricomycotina</taxon>
        <taxon>Agaricomycetes</taxon>
        <taxon>Agaricomycetidae</taxon>
        <taxon>Agaricales</taxon>
        <taxon>Pleurotineae</taxon>
        <taxon>Pterulaceae</taxon>
        <taxon>Pterulicium</taxon>
    </lineage>
</organism>
<feature type="signal peptide" evidence="2">
    <location>
        <begin position="1"/>
        <end position="22"/>
    </location>
</feature>
<feature type="region of interest" description="Disordered" evidence="1">
    <location>
        <begin position="157"/>
        <end position="177"/>
    </location>
</feature>
<dbReference type="EMBL" id="ML178825">
    <property type="protein sequence ID" value="TFL01461.1"/>
    <property type="molecule type" value="Genomic_DNA"/>
</dbReference>
<proteinExistence type="predicted"/>
<accession>A0A5C3QLW8</accession>
<protein>
    <submittedName>
        <fullName evidence="3">Uncharacterized protein</fullName>
    </submittedName>
</protein>
<keyword evidence="4" id="KW-1185">Reference proteome</keyword>
<keyword evidence="2" id="KW-0732">Signal</keyword>
<evidence type="ECO:0000256" key="1">
    <source>
        <dbReference type="SAM" id="MobiDB-lite"/>
    </source>
</evidence>
<evidence type="ECO:0000313" key="3">
    <source>
        <dbReference type="EMBL" id="TFL01461.1"/>
    </source>
</evidence>
<reference evidence="3 4" key="1">
    <citation type="journal article" date="2019" name="Nat. Ecol. Evol.">
        <title>Megaphylogeny resolves global patterns of mushroom evolution.</title>
        <authorList>
            <person name="Varga T."/>
            <person name="Krizsan K."/>
            <person name="Foldi C."/>
            <person name="Dima B."/>
            <person name="Sanchez-Garcia M."/>
            <person name="Sanchez-Ramirez S."/>
            <person name="Szollosi G.J."/>
            <person name="Szarkandi J.G."/>
            <person name="Papp V."/>
            <person name="Albert L."/>
            <person name="Andreopoulos W."/>
            <person name="Angelini C."/>
            <person name="Antonin V."/>
            <person name="Barry K.W."/>
            <person name="Bougher N.L."/>
            <person name="Buchanan P."/>
            <person name="Buyck B."/>
            <person name="Bense V."/>
            <person name="Catcheside P."/>
            <person name="Chovatia M."/>
            <person name="Cooper J."/>
            <person name="Damon W."/>
            <person name="Desjardin D."/>
            <person name="Finy P."/>
            <person name="Geml J."/>
            <person name="Haridas S."/>
            <person name="Hughes K."/>
            <person name="Justo A."/>
            <person name="Karasinski D."/>
            <person name="Kautmanova I."/>
            <person name="Kiss B."/>
            <person name="Kocsube S."/>
            <person name="Kotiranta H."/>
            <person name="LaButti K.M."/>
            <person name="Lechner B.E."/>
            <person name="Liimatainen K."/>
            <person name="Lipzen A."/>
            <person name="Lukacs Z."/>
            <person name="Mihaltcheva S."/>
            <person name="Morgado L.N."/>
            <person name="Niskanen T."/>
            <person name="Noordeloos M.E."/>
            <person name="Ohm R.A."/>
            <person name="Ortiz-Santana B."/>
            <person name="Ovrebo C."/>
            <person name="Racz N."/>
            <person name="Riley R."/>
            <person name="Savchenko A."/>
            <person name="Shiryaev A."/>
            <person name="Soop K."/>
            <person name="Spirin V."/>
            <person name="Szebenyi C."/>
            <person name="Tomsovsky M."/>
            <person name="Tulloss R.E."/>
            <person name="Uehling J."/>
            <person name="Grigoriev I.V."/>
            <person name="Vagvolgyi C."/>
            <person name="Papp T."/>
            <person name="Martin F.M."/>
            <person name="Miettinen O."/>
            <person name="Hibbett D.S."/>
            <person name="Nagy L.G."/>
        </authorList>
    </citation>
    <scope>NUCLEOTIDE SEQUENCE [LARGE SCALE GENOMIC DNA]</scope>
    <source>
        <strain evidence="3 4">CBS 309.79</strain>
    </source>
</reference>
<name>A0A5C3QLW8_9AGAR</name>
<evidence type="ECO:0000313" key="4">
    <source>
        <dbReference type="Proteomes" id="UP000305067"/>
    </source>
</evidence>
<sequence length="331" mass="32091">MKSFISVSSIAVMLALSRGAFSQANVSSYAVEAATYTSSAPGGHATTYTSSAAGGPVTTVTASSHGGPILSTIYASSSFTSSPSEATPSSYVLCPDGWFTVPISGTAPPSQVTGSSWAGSSQAPISVHTSSWAVSSQAPISVHTSSSAVVSNAPSSAYASSGPVGGTQSPSPTGYAKRQAVTSSIQASSVVYSSAIGEASSWASSSSFTFIGDGTASPSGPVIVTGDATAVPSGPVIVTGDATAVSSGPVAVTGEATAVPSGAFPPFECIPASAFSSLYGGDATASPSVLQTTDGVDSALRQTAPEGAAVSVQAGSAGMLMLAGVVTALML</sequence>
<dbReference type="AlphaFoldDB" id="A0A5C3QLW8"/>